<reference evidence="2 3" key="1">
    <citation type="journal article" date="2020" name="Nature">
        <title>Six reference-quality genomes reveal evolution of bat adaptations.</title>
        <authorList>
            <person name="Jebb D."/>
            <person name="Huang Z."/>
            <person name="Pippel M."/>
            <person name="Hughes G.M."/>
            <person name="Lavrichenko K."/>
            <person name="Devanna P."/>
            <person name="Winkler S."/>
            <person name="Jermiin L.S."/>
            <person name="Skirmuntt E.C."/>
            <person name="Katzourakis A."/>
            <person name="Burkitt-Gray L."/>
            <person name="Ray D.A."/>
            <person name="Sullivan K.A.M."/>
            <person name="Roscito J.G."/>
            <person name="Kirilenko B.M."/>
            <person name="Davalos L.M."/>
            <person name="Corthals A.P."/>
            <person name="Power M.L."/>
            <person name="Jones G."/>
            <person name="Ransome R.D."/>
            <person name="Dechmann D.K.N."/>
            <person name="Locatelli A.G."/>
            <person name="Puechmaille S.J."/>
            <person name="Fedrigo O."/>
            <person name="Jarvis E.D."/>
            <person name="Hiller M."/>
            <person name="Vernes S.C."/>
            <person name="Myers E.W."/>
            <person name="Teeling E.C."/>
        </authorList>
    </citation>
    <scope>NUCLEOTIDE SEQUENCE [LARGE SCALE GENOMIC DNA]</scope>
    <source>
        <strain evidence="2">MRouAeg1</strain>
        <tissue evidence="2">Muscle</tissue>
    </source>
</reference>
<dbReference type="EMBL" id="JACASE010000004">
    <property type="protein sequence ID" value="KAF6475037.1"/>
    <property type="molecule type" value="Genomic_DNA"/>
</dbReference>
<keyword evidence="3" id="KW-1185">Reference proteome</keyword>
<feature type="region of interest" description="Disordered" evidence="1">
    <location>
        <begin position="50"/>
        <end position="69"/>
    </location>
</feature>
<protein>
    <submittedName>
        <fullName evidence="2">Uncharacterized protein</fullName>
    </submittedName>
</protein>
<evidence type="ECO:0000256" key="1">
    <source>
        <dbReference type="SAM" id="MobiDB-lite"/>
    </source>
</evidence>
<dbReference type="Proteomes" id="UP000593571">
    <property type="component" value="Unassembled WGS sequence"/>
</dbReference>
<comment type="caution">
    <text evidence="2">The sequence shown here is derived from an EMBL/GenBank/DDBJ whole genome shotgun (WGS) entry which is preliminary data.</text>
</comment>
<name>A0A7J8HRT1_ROUAE</name>
<sequence length="231" mass="24573">MLALAGGSAILFRVQPTGFPGGEALRVKGGTALDRPWQVAWPLQVPRNTGRAALGRGTSAKPGGSRNEPRTCPIAPHAAQVSCGLARDGDPLGRRQRSALGAFGAVVNIALRNCHSERLNYVSMSTGLINSRAACEASPGPALRPAKVSRDLPQGLRSAAVSLANKGHLNQTSSLFGDFPRLKNVQINCVTSVRDAFAEARGWERTALSGCVLLRDCDDRPLRSRPNWLHP</sequence>
<evidence type="ECO:0000313" key="2">
    <source>
        <dbReference type="EMBL" id="KAF6475037.1"/>
    </source>
</evidence>
<dbReference type="AlphaFoldDB" id="A0A7J8HRT1"/>
<organism evidence="2 3">
    <name type="scientific">Rousettus aegyptiacus</name>
    <name type="common">Egyptian fruit bat</name>
    <name type="synonym">Pteropus aegyptiacus</name>
    <dbReference type="NCBI Taxonomy" id="9407"/>
    <lineage>
        <taxon>Eukaryota</taxon>
        <taxon>Metazoa</taxon>
        <taxon>Chordata</taxon>
        <taxon>Craniata</taxon>
        <taxon>Vertebrata</taxon>
        <taxon>Euteleostomi</taxon>
        <taxon>Mammalia</taxon>
        <taxon>Eutheria</taxon>
        <taxon>Laurasiatheria</taxon>
        <taxon>Chiroptera</taxon>
        <taxon>Yinpterochiroptera</taxon>
        <taxon>Pteropodoidea</taxon>
        <taxon>Pteropodidae</taxon>
        <taxon>Rousettinae</taxon>
        <taxon>Rousettus</taxon>
    </lineage>
</organism>
<proteinExistence type="predicted"/>
<gene>
    <name evidence="2" type="ORF">HJG63_011130</name>
</gene>
<evidence type="ECO:0000313" key="3">
    <source>
        <dbReference type="Proteomes" id="UP000593571"/>
    </source>
</evidence>
<accession>A0A7J8HRT1</accession>